<dbReference type="InterPro" id="IPR029058">
    <property type="entry name" value="AB_hydrolase_fold"/>
</dbReference>
<keyword evidence="2" id="KW-0121">Carboxypeptidase</keyword>
<dbReference type="InterPro" id="IPR001563">
    <property type="entry name" value="Peptidase_S10"/>
</dbReference>
<evidence type="ECO:0000256" key="1">
    <source>
        <dbReference type="SAM" id="SignalP"/>
    </source>
</evidence>
<evidence type="ECO:0000313" key="3">
    <source>
        <dbReference type="Proteomes" id="UP000011717"/>
    </source>
</evidence>
<dbReference type="Proteomes" id="UP000011717">
    <property type="component" value="Unassembled WGS sequence"/>
</dbReference>
<dbReference type="RefSeq" id="WP_008601814.1">
    <property type="nucleotide sequence ID" value="NZ_AMRV01000004.1"/>
</dbReference>
<proteinExistence type="predicted"/>
<name>M2U4X9_9SPHN</name>
<keyword evidence="2" id="KW-0645">Protease</keyword>
<reference evidence="2 3" key="1">
    <citation type="journal article" date="2013" name="Genome Announc.">
        <title>Draft Genome Sequence of Strain JLT2015T, Belonging to the Family Sphingomonadaceae of the Alphaproteobacteria.</title>
        <authorList>
            <person name="Tang K."/>
            <person name="Liu K."/>
            <person name="Li S."/>
            <person name="Jiao N."/>
        </authorList>
    </citation>
    <scope>NUCLEOTIDE SEQUENCE [LARGE SCALE GENOMIC DNA]</scope>
    <source>
        <strain evidence="2 3">JLT2015</strain>
    </source>
</reference>
<dbReference type="SUPFAM" id="SSF53474">
    <property type="entry name" value="alpha/beta-Hydrolases"/>
    <property type="match status" value="1"/>
</dbReference>
<gene>
    <name evidence="2" type="ORF">C725_1685</name>
</gene>
<keyword evidence="1" id="KW-0732">Signal</keyword>
<organism evidence="2 3">
    <name type="scientific">Pacificimonas flava</name>
    <dbReference type="NCBI Taxonomy" id="1234595"/>
    <lineage>
        <taxon>Bacteria</taxon>
        <taxon>Pseudomonadati</taxon>
        <taxon>Pseudomonadota</taxon>
        <taxon>Alphaproteobacteria</taxon>
        <taxon>Sphingomonadales</taxon>
        <taxon>Sphingosinicellaceae</taxon>
        <taxon>Pacificimonas</taxon>
    </lineage>
</organism>
<dbReference type="EMBL" id="AMRV01000004">
    <property type="protein sequence ID" value="EMD83087.1"/>
    <property type="molecule type" value="Genomic_DNA"/>
</dbReference>
<dbReference type="GO" id="GO:0006508">
    <property type="term" value="P:proteolysis"/>
    <property type="evidence" value="ECO:0007669"/>
    <property type="project" value="InterPro"/>
</dbReference>
<feature type="chain" id="PRO_5004026462" evidence="1">
    <location>
        <begin position="21"/>
        <end position="506"/>
    </location>
</feature>
<dbReference type="Pfam" id="PF00450">
    <property type="entry name" value="Peptidase_S10"/>
    <property type="match status" value="1"/>
</dbReference>
<dbReference type="GO" id="GO:0004185">
    <property type="term" value="F:serine-type carboxypeptidase activity"/>
    <property type="evidence" value="ECO:0007669"/>
    <property type="project" value="InterPro"/>
</dbReference>
<sequence length="506" mass="55622">MRKILLAGAVAALTAMPVLAAPDEENTDKTTAETPADAIVPQVRTKDLSGTFGGQRISYTATMQEHVLKGEDDKDEAVIVTTSYVKDPLDTSRPVFFLFNGGPGSGTVWLMMGAFGPKRVAIPTDGTDDGAPPYPIVDNPDSLLDVADLVFIDPPGTGFSYLTDDADPKDYYGLNPDARAVAKVIRLWLNENGRWNSPKFLGGESYGTTRSAAVVNQLEGNTYNDVGLNGIVLISTVLDFALDANVPGNELPYITYIPSMAATALYHGKATAPSTEAFVEEARQFALGPYATALLKGQDLPQAERAAVRAELSRFTGLSEQFLDNADLRVTPARFYKELLRDRGLTVGRLDARYTGRDYDSAGEFADNDPSFYGIDAGYTAAINSWARETLGFETEREYQSIGREPGQYWTWEPEGIRGGDHYMNVAPYIGRALRENSGLAVFVGQGWYDFATPFFAAEYSLNRTGIPQDRVGFHYYDAGHMMYVRDEDRQKLSADLRTFIRQQLQ</sequence>
<protein>
    <submittedName>
        <fullName evidence="2">Carboxypeptidase-related protein</fullName>
    </submittedName>
</protein>
<dbReference type="Gene3D" id="3.40.50.1820">
    <property type="entry name" value="alpha/beta hydrolase"/>
    <property type="match status" value="1"/>
</dbReference>
<accession>M2U4X9</accession>
<comment type="caution">
    <text evidence="2">The sequence shown here is derived from an EMBL/GenBank/DDBJ whole genome shotgun (WGS) entry which is preliminary data.</text>
</comment>
<feature type="signal peptide" evidence="1">
    <location>
        <begin position="1"/>
        <end position="20"/>
    </location>
</feature>
<dbReference type="PATRIC" id="fig|1234595.3.peg.1687"/>
<evidence type="ECO:0000313" key="2">
    <source>
        <dbReference type="EMBL" id="EMD83087.1"/>
    </source>
</evidence>
<dbReference type="AlphaFoldDB" id="M2U4X9"/>
<dbReference type="OrthoDB" id="9770107at2"/>
<keyword evidence="3" id="KW-1185">Reference proteome</keyword>
<keyword evidence="2" id="KW-0378">Hydrolase</keyword>